<accession>A0ACC0HD66</accession>
<evidence type="ECO:0000313" key="1">
    <source>
        <dbReference type="EMBL" id="KAI8009936.1"/>
    </source>
</evidence>
<sequence>MFQLTQRLKICRQPVGCAVNLVQDVILPQTKSWDKAKLEGLVSSAEVDAIVALPISIENKEDKCIWHYEAKGTYTVKSGYAVVVNTETNSSYLAPSSSFCWSDKEWKFIWVLALPPKLKHFAWRMCDNYLTTCQNLYNRRCAEANLCQIYHSEVESIEHLFVGCTWTKAIWFGSGLGIHFDLSSFQSIQKWLSGVMESFDTSHARQETICKLLWLCWHIWKACNAHIFTHAPVDPKEVIDKAIRDDLEFVSAQALLVALASGHR</sequence>
<proteinExistence type="predicted"/>
<keyword evidence="2" id="KW-1185">Reference proteome</keyword>
<dbReference type="Proteomes" id="UP001060215">
    <property type="component" value="Chromosome 5"/>
</dbReference>
<dbReference type="EMBL" id="CM045762">
    <property type="protein sequence ID" value="KAI8009936.1"/>
    <property type="molecule type" value="Genomic_DNA"/>
</dbReference>
<evidence type="ECO:0000313" key="2">
    <source>
        <dbReference type="Proteomes" id="UP001060215"/>
    </source>
</evidence>
<name>A0ACC0HD66_9ERIC</name>
<gene>
    <name evidence="1" type="ORF">LOK49_LG06G01219</name>
</gene>
<comment type="caution">
    <text evidence="1">The sequence shown here is derived from an EMBL/GenBank/DDBJ whole genome shotgun (WGS) entry which is preliminary data.</text>
</comment>
<reference evidence="1 2" key="1">
    <citation type="journal article" date="2022" name="Plant J.">
        <title>Chromosome-level genome of Camellia lanceoleosa provides a valuable resource for understanding genome evolution and self-incompatibility.</title>
        <authorList>
            <person name="Gong W."/>
            <person name="Xiao S."/>
            <person name="Wang L."/>
            <person name="Liao Z."/>
            <person name="Chang Y."/>
            <person name="Mo W."/>
            <person name="Hu G."/>
            <person name="Li W."/>
            <person name="Zhao G."/>
            <person name="Zhu H."/>
            <person name="Hu X."/>
            <person name="Ji K."/>
            <person name="Xiang X."/>
            <person name="Song Q."/>
            <person name="Yuan D."/>
            <person name="Jin S."/>
            <person name="Zhang L."/>
        </authorList>
    </citation>
    <scope>NUCLEOTIDE SEQUENCE [LARGE SCALE GENOMIC DNA]</scope>
    <source>
        <strain evidence="1">SQ_2022a</strain>
    </source>
</reference>
<protein>
    <submittedName>
        <fullName evidence="1">Ribonuclease H protein</fullName>
    </submittedName>
</protein>
<organism evidence="1 2">
    <name type="scientific">Camellia lanceoleosa</name>
    <dbReference type="NCBI Taxonomy" id="1840588"/>
    <lineage>
        <taxon>Eukaryota</taxon>
        <taxon>Viridiplantae</taxon>
        <taxon>Streptophyta</taxon>
        <taxon>Embryophyta</taxon>
        <taxon>Tracheophyta</taxon>
        <taxon>Spermatophyta</taxon>
        <taxon>Magnoliopsida</taxon>
        <taxon>eudicotyledons</taxon>
        <taxon>Gunneridae</taxon>
        <taxon>Pentapetalae</taxon>
        <taxon>asterids</taxon>
        <taxon>Ericales</taxon>
        <taxon>Theaceae</taxon>
        <taxon>Camellia</taxon>
    </lineage>
</organism>